<dbReference type="SMART" id="SM00028">
    <property type="entry name" value="TPR"/>
    <property type="match status" value="3"/>
</dbReference>
<dbReference type="InterPro" id="IPR050498">
    <property type="entry name" value="Ycf3"/>
</dbReference>
<proteinExistence type="predicted"/>
<evidence type="ECO:0000256" key="1">
    <source>
        <dbReference type="ARBA" id="ARBA00022737"/>
    </source>
</evidence>
<dbReference type="STRING" id="1817867.A3F83_10865"/>
<gene>
    <name evidence="3" type="ORF">A3F83_10865</name>
</gene>
<dbReference type="Pfam" id="PF13181">
    <property type="entry name" value="TPR_8"/>
    <property type="match status" value="1"/>
</dbReference>
<protein>
    <recommendedName>
        <fullName evidence="5">Tetratricopeptide repeat protein</fullName>
    </recommendedName>
</protein>
<accession>A0A1F5YPD2</accession>
<dbReference type="PANTHER" id="PTHR44858:SF1">
    <property type="entry name" value="UDP-N-ACETYLGLUCOSAMINE--PEPTIDE N-ACETYLGLUCOSAMINYLTRANSFERASE SPINDLY-RELATED"/>
    <property type="match status" value="1"/>
</dbReference>
<dbReference type="GO" id="GO:0009279">
    <property type="term" value="C:cell outer membrane"/>
    <property type="evidence" value="ECO:0007669"/>
    <property type="project" value="TreeGrafter"/>
</dbReference>
<dbReference type="Pfam" id="PF13432">
    <property type="entry name" value="TPR_16"/>
    <property type="match status" value="1"/>
</dbReference>
<dbReference type="Gene3D" id="1.25.40.10">
    <property type="entry name" value="Tetratricopeptide repeat domain"/>
    <property type="match status" value="2"/>
</dbReference>
<evidence type="ECO:0000313" key="4">
    <source>
        <dbReference type="Proteomes" id="UP000179129"/>
    </source>
</evidence>
<keyword evidence="1" id="KW-0677">Repeat</keyword>
<dbReference type="SUPFAM" id="SSF48452">
    <property type="entry name" value="TPR-like"/>
    <property type="match status" value="1"/>
</dbReference>
<dbReference type="Proteomes" id="UP000179129">
    <property type="component" value="Unassembled WGS sequence"/>
</dbReference>
<sequence length="237" mass="27257">MLPQLRFQVKARFWSEALPLTPAPRILEPLGSLFREISLPRRIRIILLFALPLTPVVSPAQWQDVEKAYNSGNFQKAVDILGSSIAVYPENAGNYIVRGMCYARLDSFVLAIQDYNHAIEINSKVLFTQMKKETYKDVAEEKRLLQDYENDLRWRPLSLAFRLLGDAHMLLLEYDVAVTDYDSALVHYSQNVEAYVNRGNANWRLNDRPKAIRDWSKAASLGNKSSQDLLNELGIRW</sequence>
<evidence type="ECO:0000313" key="3">
    <source>
        <dbReference type="EMBL" id="OGG02049.1"/>
    </source>
</evidence>
<dbReference type="AlphaFoldDB" id="A0A1F5YPD2"/>
<organism evidence="3 4">
    <name type="scientific">Candidatus Glassbacteria bacterium RIFCSPLOWO2_12_FULL_58_11</name>
    <dbReference type="NCBI Taxonomy" id="1817867"/>
    <lineage>
        <taxon>Bacteria</taxon>
        <taxon>Candidatus Glassiibacteriota</taxon>
    </lineage>
</organism>
<dbReference type="InterPro" id="IPR011990">
    <property type="entry name" value="TPR-like_helical_dom_sf"/>
</dbReference>
<evidence type="ECO:0008006" key="5">
    <source>
        <dbReference type="Google" id="ProtNLM"/>
    </source>
</evidence>
<dbReference type="EMBL" id="MFIX01000198">
    <property type="protein sequence ID" value="OGG02049.1"/>
    <property type="molecule type" value="Genomic_DNA"/>
</dbReference>
<name>A0A1F5YPD2_9BACT</name>
<dbReference type="InterPro" id="IPR019734">
    <property type="entry name" value="TPR_rpt"/>
</dbReference>
<comment type="caution">
    <text evidence="3">The sequence shown here is derived from an EMBL/GenBank/DDBJ whole genome shotgun (WGS) entry which is preliminary data.</text>
</comment>
<dbReference type="PANTHER" id="PTHR44858">
    <property type="entry name" value="TETRATRICOPEPTIDE REPEAT PROTEIN 6"/>
    <property type="match status" value="1"/>
</dbReference>
<dbReference type="GO" id="GO:0046813">
    <property type="term" value="P:receptor-mediated virion attachment to host cell"/>
    <property type="evidence" value="ECO:0007669"/>
    <property type="project" value="TreeGrafter"/>
</dbReference>
<evidence type="ECO:0000256" key="2">
    <source>
        <dbReference type="ARBA" id="ARBA00022803"/>
    </source>
</evidence>
<keyword evidence="2" id="KW-0802">TPR repeat</keyword>
<reference evidence="3 4" key="1">
    <citation type="journal article" date="2016" name="Nat. Commun.">
        <title>Thousands of microbial genomes shed light on interconnected biogeochemical processes in an aquifer system.</title>
        <authorList>
            <person name="Anantharaman K."/>
            <person name="Brown C.T."/>
            <person name="Hug L.A."/>
            <person name="Sharon I."/>
            <person name="Castelle C.J."/>
            <person name="Probst A.J."/>
            <person name="Thomas B.C."/>
            <person name="Singh A."/>
            <person name="Wilkins M.J."/>
            <person name="Karaoz U."/>
            <person name="Brodie E.L."/>
            <person name="Williams K.H."/>
            <person name="Hubbard S.S."/>
            <person name="Banfield J.F."/>
        </authorList>
    </citation>
    <scope>NUCLEOTIDE SEQUENCE [LARGE SCALE GENOMIC DNA]</scope>
</reference>